<dbReference type="Gene3D" id="1.10.1060.10">
    <property type="entry name" value="Alpha-helical ferredoxin"/>
    <property type="match status" value="1"/>
</dbReference>
<dbReference type="Proteomes" id="UP000002026">
    <property type="component" value="Chromosome"/>
</dbReference>
<dbReference type="STRING" id="471855.Shel_26930"/>
<dbReference type="PROSITE" id="PS00198">
    <property type="entry name" value="4FE4S_FER_1"/>
    <property type="match status" value="1"/>
</dbReference>
<dbReference type="GO" id="GO:0051538">
    <property type="term" value="F:3 iron, 4 sulfur cluster binding"/>
    <property type="evidence" value="ECO:0007669"/>
    <property type="project" value="UniProtKB-KW"/>
</dbReference>
<name>C7N3G9_SLAHD</name>
<keyword evidence="9" id="KW-0560">Oxidoreductase</keyword>
<dbReference type="Pfam" id="PF13183">
    <property type="entry name" value="Fer4_8"/>
    <property type="match status" value="1"/>
</dbReference>
<comment type="cofactor">
    <cofactor evidence="1">
        <name>[3Fe-4S] cluster</name>
        <dbReference type="ChEBI" id="CHEBI:21137"/>
    </cofactor>
</comment>
<dbReference type="GO" id="GO:0006099">
    <property type="term" value="P:tricarboxylic acid cycle"/>
    <property type="evidence" value="ECO:0007669"/>
    <property type="project" value="UniProtKB-KW"/>
</dbReference>
<evidence type="ECO:0000256" key="11">
    <source>
        <dbReference type="ARBA" id="ARBA00023014"/>
    </source>
</evidence>
<dbReference type="KEGG" id="shi:Shel_26930"/>
<evidence type="ECO:0000256" key="6">
    <source>
        <dbReference type="ARBA" id="ARBA00022532"/>
    </source>
</evidence>
<comment type="cofactor">
    <cofactor evidence="13">
        <name>[2Fe-2S] cluster</name>
        <dbReference type="ChEBI" id="CHEBI:190135"/>
    </cofactor>
</comment>
<evidence type="ECO:0000256" key="13">
    <source>
        <dbReference type="ARBA" id="ARBA00034078"/>
    </source>
</evidence>
<evidence type="ECO:0000256" key="3">
    <source>
        <dbReference type="ARBA" id="ARBA00009433"/>
    </source>
</evidence>
<dbReference type="GO" id="GO:0009055">
    <property type="term" value="F:electron transfer activity"/>
    <property type="evidence" value="ECO:0007669"/>
    <property type="project" value="InterPro"/>
</dbReference>
<dbReference type="RefSeq" id="WP_012799789.1">
    <property type="nucleotide sequence ID" value="NC_013165.1"/>
</dbReference>
<dbReference type="InterPro" id="IPR009051">
    <property type="entry name" value="Helical_ferredxn"/>
</dbReference>
<dbReference type="GO" id="GO:0022904">
    <property type="term" value="P:respiratory electron transport chain"/>
    <property type="evidence" value="ECO:0007669"/>
    <property type="project" value="TreeGrafter"/>
</dbReference>
<evidence type="ECO:0000256" key="9">
    <source>
        <dbReference type="ARBA" id="ARBA00023002"/>
    </source>
</evidence>
<keyword evidence="7" id="KW-0001">2Fe-2S</keyword>
<evidence type="ECO:0000256" key="7">
    <source>
        <dbReference type="ARBA" id="ARBA00022714"/>
    </source>
</evidence>
<dbReference type="AlphaFoldDB" id="C7N3G9"/>
<dbReference type="GO" id="GO:0051539">
    <property type="term" value="F:4 iron, 4 sulfur cluster binding"/>
    <property type="evidence" value="ECO:0007669"/>
    <property type="project" value="UniProtKB-KW"/>
</dbReference>
<proteinExistence type="inferred from homology"/>
<organism evidence="15 16">
    <name type="scientific">Slackia heliotrinireducens (strain ATCC 29202 / DSM 20476 / NCTC 11029 / RHS 1)</name>
    <name type="common">Peptococcus heliotrinreducens</name>
    <dbReference type="NCBI Taxonomy" id="471855"/>
    <lineage>
        <taxon>Bacteria</taxon>
        <taxon>Bacillati</taxon>
        <taxon>Actinomycetota</taxon>
        <taxon>Coriobacteriia</taxon>
        <taxon>Eggerthellales</taxon>
        <taxon>Eggerthellaceae</taxon>
        <taxon>Slackia</taxon>
    </lineage>
</organism>
<dbReference type="NCBIfam" id="TIGR00384">
    <property type="entry name" value="dhsB"/>
    <property type="match status" value="1"/>
</dbReference>
<dbReference type="PANTHER" id="PTHR11921:SF29">
    <property type="entry name" value="SUCCINATE DEHYDROGENASE [UBIQUINONE] IRON-SULFUR SUBUNIT, MITOCHONDRIAL"/>
    <property type="match status" value="1"/>
</dbReference>
<comment type="similarity">
    <text evidence="3">Belongs to the succinate dehydrogenase/fumarate reductase iron-sulfur protein family.</text>
</comment>
<dbReference type="PROSITE" id="PS51379">
    <property type="entry name" value="4FE4S_FER_2"/>
    <property type="match status" value="1"/>
</dbReference>
<dbReference type="InterPro" id="IPR036010">
    <property type="entry name" value="2Fe-2S_ferredoxin-like_sf"/>
</dbReference>
<evidence type="ECO:0000313" key="15">
    <source>
        <dbReference type="EMBL" id="ACV23692.1"/>
    </source>
</evidence>
<dbReference type="GO" id="GO:0051537">
    <property type="term" value="F:2 iron, 2 sulfur cluster binding"/>
    <property type="evidence" value="ECO:0007669"/>
    <property type="project" value="UniProtKB-KW"/>
</dbReference>
<dbReference type="InterPro" id="IPR017900">
    <property type="entry name" value="4Fe4S_Fe_S_CS"/>
</dbReference>
<dbReference type="EMBL" id="CP001684">
    <property type="protein sequence ID" value="ACV23692.1"/>
    <property type="molecule type" value="Genomic_DNA"/>
</dbReference>
<keyword evidence="11" id="KW-0411">Iron-sulfur</keyword>
<dbReference type="Pfam" id="PF13085">
    <property type="entry name" value="Fer2_3"/>
    <property type="match status" value="1"/>
</dbReference>
<evidence type="ECO:0000256" key="8">
    <source>
        <dbReference type="ARBA" id="ARBA00022723"/>
    </source>
</evidence>
<keyword evidence="6" id="KW-0816">Tricarboxylic acid cycle</keyword>
<reference evidence="15 16" key="1">
    <citation type="journal article" date="2009" name="Stand. Genomic Sci.">
        <title>Complete genome sequence of Slackia heliotrinireducens type strain (RHS 1).</title>
        <authorList>
            <person name="Pukall R."/>
            <person name="Lapidus A."/>
            <person name="Nolan M."/>
            <person name="Copeland A."/>
            <person name="Glavina Del Rio T."/>
            <person name="Lucas S."/>
            <person name="Chen F."/>
            <person name="Tice H."/>
            <person name="Cheng J.F."/>
            <person name="Chertkov O."/>
            <person name="Bruce D."/>
            <person name="Goodwin L."/>
            <person name="Kuske C."/>
            <person name="Brettin T."/>
            <person name="Detter J.C."/>
            <person name="Han C."/>
            <person name="Pitluck S."/>
            <person name="Pati A."/>
            <person name="Mavrommatis K."/>
            <person name="Ivanova N."/>
            <person name="Ovchinnikova G."/>
            <person name="Chen A."/>
            <person name="Palaniappan K."/>
            <person name="Schneider S."/>
            <person name="Rohde M."/>
            <person name="Chain P."/>
            <person name="D'haeseleer P."/>
            <person name="Goker M."/>
            <person name="Bristow J."/>
            <person name="Eisen J.A."/>
            <person name="Markowitz V."/>
            <person name="Kyrpides N.C."/>
            <person name="Klenk H.P."/>
            <person name="Hugenholtz P."/>
        </authorList>
    </citation>
    <scope>NUCLEOTIDE SEQUENCE [LARGE SCALE GENOMIC DNA]</scope>
    <source>
        <strain evidence="16">ATCC 29202 / DSM 20476 / NCTC 11029 / RHS 1</strain>
    </source>
</reference>
<dbReference type="InterPro" id="IPR025192">
    <property type="entry name" value="Succ_DH/fum_Rdtase_N"/>
</dbReference>
<protein>
    <recommendedName>
        <fullName evidence="4">succinate dehydrogenase</fullName>
        <ecNumber evidence="4">1.3.5.1</ecNumber>
    </recommendedName>
</protein>
<evidence type="ECO:0000256" key="2">
    <source>
        <dbReference type="ARBA" id="ARBA00001966"/>
    </source>
</evidence>
<comment type="cofactor">
    <cofactor evidence="2">
        <name>[4Fe-4S] cluster</name>
        <dbReference type="ChEBI" id="CHEBI:49883"/>
    </cofactor>
</comment>
<dbReference type="Gene3D" id="3.10.20.30">
    <property type="match status" value="1"/>
</dbReference>
<accession>C7N3G9</accession>
<gene>
    <name evidence="15" type="ordered locus">Shel_26930</name>
</gene>
<dbReference type="GO" id="GO:0046872">
    <property type="term" value="F:metal ion binding"/>
    <property type="evidence" value="ECO:0007669"/>
    <property type="project" value="UniProtKB-KW"/>
</dbReference>
<evidence type="ECO:0000256" key="5">
    <source>
        <dbReference type="ARBA" id="ARBA00022485"/>
    </source>
</evidence>
<keyword evidence="12" id="KW-0003">3Fe-4S</keyword>
<dbReference type="InterPro" id="IPR017896">
    <property type="entry name" value="4Fe4S_Fe-S-bd"/>
</dbReference>
<evidence type="ECO:0000256" key="12">
    <source>
        <dbReference type="ARBA" id="ARBA00023291"/>
    </source>
</evidence>
<keyword evidence="16" id="KW-1185">Reference proteome</keyword>
<dbReference type="EC" id="1.3.5.1" evidence="4"/>
<dbReference type="SUPFAM" id="SSF54292">
    <property type="entry name" value="2Fe-2S ferredoxin-like"/>
    <property type="match status" value="1"/>
</dbReference>
<evidence type="ECO:0000256" key="4">
    <source>
        <dbReference type="ARBA" id="ARBA00012792"/>
    </source>
</evidence>
<keyword evidence="5" id="KW-0004">4Fe-4S</keyword>
<dbReference type="InterPro" id="IPR050573">
    <property type="entry name" value="SDH/FRD_Iron-Sulfur"/>
</dbReference>
<dbReference type="HOGENOM" id="CLU_044838_3_1_11"/>
<sequence length="315" mass="36452">METITFIVKRFDGQKSWKQEYRFERSVMTLLGCLNKIREEQDDSLCFTQACRHSICGSCAVQVNGSAYLACETQLDDLIDTFKTTRFELAPLNNFPVVRDLVVSFDEKAEKMKKVMPWMCEHKNREGHEQTEADYHKYMEATDCVLCGCCASECRELVYDDGTYLEPFIMNKAFRFIRDSRDECGDERILAVLDNNLWKCIHCQQCTTKCPKEIPIAEEISYMRRRALRMGEDKSQGARHAYAFHHDVLKTGMLNETMLALKTEGLYKTAQNRVPFAVRMVTSGKMNPLHIQKPVKGIEGVRKLYEIAKKSEQED</sequence>
<dbReference type="PANTHER" id="PTHR11921">
    <property type="entry name" value="SUCCINATE DEHYDROGENASE IRON-SULFUR PROTEIN"/>
    <property type="match status" value="1"/>
</dbReference>
<feature type="domain" description="4Fe-4S ferredoxin-type" evidence="14">
    <location>
        <begin position="189"/>
        <end position="220"/>
    </location>
</feature>
<evidence type="ECO:0000256" key="10">
    <source>
        <dbReference type="ARBA" id="ARBA00023004"/>
    </source>
</evidence>
<dbReference type="GO" id="GO:0008177">
    <property type="term" value="F:succinate dehydrogenase (quinone) activity"/>
    <property type="evidence" value="ECO:0007669"/>
    <property type="project" value="UniProtKB-EC"/>
</dbReference>
<keyword evidence="10" id="KW-0408">Iron</keyword>
<dbReference type="InterPro" id="IPR004489">
    <property type="entry name" value="Succ_DH/fum_Rdtase_Fe-S"/>
</dbReference>
<dbReference type="eggNOG" id="COG0479">
    <property type="taxonomic scope" value="Bacteria"/>
</dbReference>
<dbReference type="SUPFAM" id="SSF46548">
    <property type="entry name" value="alpha-helical ferredoxin"/>
    <property type="match status" value="1"/>
</dbReference>
<evidence type="ECO:0000313" key="16">
    <source>
        <dbReference type="Proteomes" id="UP000002026"/>
    </source>
</evidence>
<evidence type="ECO:0000259" key="14">
    <source>
        <dbReference type="PROSITE" id="PS51379"/>
    </source>
</evidence>
<keyword evidence="8" id="KW-0479">Metal-binding</keyword>
<dbReference type="InterPro" id="IPR012675">
    <property type="entry name" value="Beta-grasp_dom_sf"/>
</dbReference>
<evidence type="ECO:0000256" key="1">
    <source>
        <dbReference type="ARBA" id="ARBA00001927"/>
    </source>
</evidence>